<feature type="coiled-coil region" evidence="3">
    <location>
        <begin position="219"/>
        <end position="246"/>
    </location>
</feature>
<dbReference type="AlphaFoldDB" id="A0A813TPU3"/>
<dbReference type="OrthoDB" id="9979552at2759"/>
<dbReference type="Pfam" id="PF00244">
    <property type="entry name" value="14-3-3"/>
    <property type="match status" value="1"/>
</dbReference>
<dbReference type="EMBL" id="CAJOAX010003317">
    <property type="protein sequence ID" value="CAF3847510.1"/>
    <property type="molecule type" value="Genomic_DNA"/>
</dbReference>
<evidence type="ECO:0000259" key="4">
    <source>
        <dbReference type="SMART" id="SM00101"/>
    </source>
</evidence>
<organism evidence="5 12">
    <name type="scientific">Rotaria sordida</name>
    <dbReference type="NCBI Taxonomy" id="392033"/>
    <lineage>
        <taxon>Eukaryota</taxon>
        <taxon>Metazoa</taxon>
        <taxon>Spiralia</taxon>
        <taxon>Gnathifera</taxon>
        <taxon>Rotifera</taxon>
        <taxon>Eurotatoria</taxon>
        <taxon>Bdelloidea</taxon>
        <taxon>Philodinida</taxon>
        <taxon>Philodinidae</taxon>
        <taxon>Rotaria</taxon>
    </lineage>
</organism>
<protein>
    <recommendedName>
        <fullName evidence="4">14-3-3 domain-containing protein</fullName>
    </recommendedName>
</protein>
<feature type="site" description="Interaction with phosphoserine on interacting protein" evidence="2">
    <location>
        <position position="93"/>
    </location>
</feature>
<dbReference type="InterPro" id="IPR023410">
    <property type="entry name" value="14-3-3_domain"/>
</dbReference>
<dbReference type="Proteomes" id="UP000663874">
    <property type="component" value="Unassembled WGS sequence"/>
</dbReference>
<dbReference type="Proteomes" id="UP000663882">
    <property type="component" value="Unassembled WGS sequence"/>
</dbReference>
<evidence type="ECO:0000256" key="2">
    <source>
        <dbReference type="PIRSR" id="PIRSR000868-1"/>
    </source>
</evidence>
<dbReference type="EMBL" id="CAJNOU010000563">
    <property type="protein sequence ID" value="CAF1033641.1"/>
    <property type="molecule type" value="Genomic_DNA"/>
</dbReference>
<dbReference type="PRINTS" id="PR00305">
    <property type="entry name" value="1433ZETA"/>
</dbReference>
<keyword evidence="3" id="KW-0175">Coiled coil</keyword>
<gene>
    <name evidence="10" type="ORF">FNK824_LOCUS15892</name>
    <name evidence="6" type="ORF">JXQ802_LOCUS5188</name>
    <name evidence="7" type="ORF">JXQ802_LOCUS5252</name>
    <name evidence="11" type="ORF">OTI717_LOCUS20966</name>
    <name evidence="5" type="ORF">PYM288_LOCUS5109</name>
    <name evidence="9" type="ORF">RFH988_LOCUS15882</name>
    <name evidence="8" type="ORF">SEV965_LOCUS12444</name>
</gene>
<evidence type="ECO:0000313" key="13">
    <source>
        <dbReference type="Proteomes" id="UP000663870"/>
    </source>
</evidence>
<evidence type="ECO:0000313" key="7">
    <source>
        <dbReference type="EMBL" id="CAF0822078.1"/>
    </source>
</evidence>
<evidence type="ECO:0000313" key="8">
    <source>
        <dbReference type="EMBL" id="CAF1033641.1"/>
    </source>
</evidence>
<keyword evidence="13" id="KW-1185">Reference proteome</keyword>
<evidence type="ECO:0000313" key="10">
    <source>
        <dbReference type="EMBL" id="CAF3816465.1"/>
    </source>
</evidence>
<name>A0A813TPU3_9BILA</name>
<dbReference type="SUPFAM" id="SSF48445">
    <property type="entry name" value="14-3-3 protein"/>
    <property type="match status" value="1"/>
</dbReference>
<comment type="similarity">
    <text evidence="1">Belongs to the 14-3-3 family.</text>
</comment>
<dbReference type="InterPro" id="IPR036815">
    <property type="entry name" value="14-3-3_dom_sf"/>
</dbReference>
<evidence type="ECO:0000313" key="11">
    <source>
        <dbReference type="EMBL" id="CAF3847510.1"/>
    </source>
</evidence>
<evidence type="ECO:0000313" key="9">
    <source>
        <dbReference type="EMBL" id="CAF1034306.1"/>
    </source>
</evidence>
<evidence type="ECO:0000313" key="12">
    <source>
        <dbReference type="Proteomes" id="UP000663854"/>
    </source>
</evidence>
<dbReference type="EMBL" id="CAJNOL010000077">
    <property type="protein sequence ID" value="CAF0822078.1"/>
    <property type="molecule type" value="Genomic_DNA"/>
</dbReference>
<feature type="domain" description="14-3-3" evidence="4">
    <location>
        <begin position="41"/>
        <end position="276"/>
    </location>
</feature>
<dbReference type="CDD" id="cd08774">
    <property type="entry name" value="14-3-3"/>
    <property type="match status" value="1"/>
</dbReference>
<reference evidence="5" key="1">
    <citation type="submission" date="2021-02" db="EMBL/GenBank/DDBJ databases">
        <authorList>
            <person name="Nowell W R."/>
        </authorList>
    </citation>
    <scope>NUCLEOTIDE SEQUENCE</scope>
</reference>
<dbReference type="PANTHER" id="PTHR18860">
    <property type="entry name" value="14-3-3 PROTEIN"/>
    <property type="match status" value="1"/>
</dbReference>
<dbReference type="Proteomes" id="UP000663854">
    <property type="component" value="Unassembled WGS sequence"/>
</dbReference>
<dbReference type="Gene3D" id="1.20.190.20">
    <property type="entry name" value="14-3-3 domain"/>
    <property type="match status" value="1"/>
</dbReference>
<sequence length="277" mass="32158">MSYSIEERTQNMRNQPKSFILNTNDGIGLGLNSKKSTFTVEDYIYRARLAEKALRYEDMLIQMRNVLDLKKKLTADERNLLVVAYKNAVTTRRTAIRHLSVYCKKLDETKLAQICEQYREEIANELWNLCQELLTIVKDILTPNARNDAEQIAFYERMKGDFIRYEIEIASSNLKESLQNEANHCYLNAKELAENNLPAYHPVRVGIMLNYSVFCFNSKSKADNALKIAKQAYEEALADYDQLHNEEMRRDAHALMKSLQNNMKHFAKGPGNEIEEI</sequence>
<evidence type="ECO:0000313" key="5">
    <source>
        <dbReference type="EMBL" id="CAF0811360.1"/>
    </source>
</evidence>
<comment type="caution">
    <text evidence="5">The sequence shown here is derived from an EMBL/GenBank/DDBJ whole genome shotgun (WGS) entry which is preliminary data.</text>
</comment>
<dbReference type="EMBL" id="CAJOBE010002351">
    <property type="protein sequence ID" value="CAF3816465.1"/>
    <property type="molecule type" value="Genomic_DNA"/>
</dbReference>
<evidence type="ECO:0000313" key="6">
    <source>
        <dbReference type="EMBL" id="CAF0820805.1"/>
    </source>
</evidence>
<dbReference type="EMBL" id="CAJNOO010000790">
    <property type="protein sequence ID" value="CAF1034306.1"/>
    <property type="molecule type" value="Genomic_DNA"/>
</dbReference>
<feature type="site" description="Interaction with phosphoserine on interacting protein" evidence="2">
    <location>
        <position position="164"/>
    </location>
</feature>
<evidence type="ECO:0000256" key="3">
    <source>
        <dbReference type="SAM" id="Coils"/>
    </source>
</evidence>
<dbReference type="Proteomes" id="UP000663889">
    <property type="component" value="Unassembled WGS sequence"/>
</dbReference>
<accession>A0A813TPU3</accession>
<evidence type="ECO:0000256" key="1">
    <source>
        <dbReference type="ARBA" id="ARBA00006141"/>
    </source>
</evidence>
<proteinExistence type="inferred from homology"/>
<dbReference type="PIRSF" id="PIRSF000868">
    <property type="entry name" value="14-3-3"/>
    <property type="match status" value="1"/>
</dbReference>
<dbReference type="SMART" id="SM00101">
    <property type="entry name" value="14_3_3"/>
    <property type="match status" value="1"/>
</dbReference>
<dbReference type="InterPro" id="IPR000308">
    <property type="entry name" value="14-3-3"/>
</dbReference>
<dbReference type="Proteomes" id="UP000663823">
    <property type="component" value="Unassembled WGS sequence"/>
</dbReference>
<dbReference type="Proteomes" id="UP000663870">
    <property type="component" value="Unassembled WGS sequence"/>
</dbReference>
<dbReference type="EMBL" id="CAJNOL010000076">
    <property type="protein sequence ID" value="CAF0820805.1"/>
    <property type="molecule type" value="Genomic_DNA"/>
</dbReference>
<dbReference type="EMBL" id="CAJNOH010000049">
    <property type="protein sequence ID" value="CAF0811360.1"/>
    <property type="molecule type" value="Genomic_DNA"/>
</dbReference>